<reference evidence="1" key="1">
    <citation type="thesis" date="2020" institute="ProQuest LLC" country="789 East Eisenhower Parkway, Ann Arbor, MI, USA">
        <title>Comparative Genomics and Chromosome Evolution.</title>
        <authorList>
            <person name="Mudd A.B."/>
        </authorList>
    </citation>
    <scope>NUCLEOTIDE SEQUENCE</scope>
    <source>
        <strain evidence="1">HN-11 Male</strain>
        <tissue evidence="1">Kidney and liver</tissue>
    </source>
</reference>
<dbReference type="Proteomes" id="UP000770717">
    <property type="component" value="Unassembled WGS sequence"/>
</dbReference>
<sequence>MTGVSRWCSGRCVRSSALQPPNAAIPLASDSPVVLTLLRLCKHDGGRCCCILTSLISCRLAAAPPEARRTGTLTSLYCSVFLPLQALRT</sequence>
<protein>
    <submittedName>
        <fullName evidence="1">Uncharacterized protein</fullName>
    </submittedName>
</protein>
<dbReference type="EMBL" id="WNTK01041442">
    <property type="protein sequence ID" value="KAG9460770.1"/>
    <property type="molecule type" value="Genomic_DNA"/>
</dbReference>
<name>A0A8J6BD25_ELECQ</name>
<organism evidence="1 2">
    <name type="scientific">Eleutherodactylus coqui</name>
    <name type="common">Puerto Rican coqui</name>
    <dbReference type="NCBI Taxonomy" id="57060"/>
    <lineage>
        <taxon>Eukaryota</taxon>
        <taxon>Metazoa</taxon>
        <taxon>Chordata</taxon>
        <taxon>Craniata</taxon>
        <taxon>Vertebrata</taxon>
        <taxon>Euteleostomi</taxon>
        <taxon>Amphibia</taxon>
        <taxon>Batrachia</taxon>
        <taxon>Anura</taxon>
        <taxon>Neobatrachia</taxon>
        <taxon>Hyloidea</taxon>
        <taxon>Eleutherodactylidae</taxon>
        <taxon>Eleutherodactylinae</taxon>
        <taxon>Eleutherodactylus</taxon>
        <taxon>Eleutherodactylus</taxon>
    </lineage>
</organism>
<accession>A0A8J6BD25</accession>
<gene>
    <name evidence="1" type="ORF">GDO78_019654</name>
</gene>
<keyword evidence="2" id="KW-1185">Reference proteome</keyword>
<proteinExistence type="predicted"/>
<dbReference type="AlphaFoldDB" id="A0A8J6BD25"/>
<evidence type="ECO:0000313" key="1">
    <source>
        <dbReference type="EMBL" id="KAG9460770.1"/>
    </source>
</evidence>
<comment type="caution">
    <text evidence="1">The sequence shown here is derived from an EMBL/GenBank/DDBJ whole genome shotgun (WGS) entry which is preliminary data.</text>
</comment>
<evidence type="ECO:0000313" key="2">
    <source>
        <dbReference type="Proteomes" id="UP000770717"/>
    </source>
</evidence>